<evidence type="ECO:0000256" key="2">
    <source>
        <dbReference type="ARBA" id="ARBA00004953"/>
    </source>
</evidence>
<feature type="transmembrane region" description="Helical" evidence="9">
    <location>
        <begin position="301"/>
        <end position="322"/>
    </location>
</feature>
<evidence type="ECO:0000256" key="9">
    <source>
        <dbReference type="HAMAP-Rule" id="MF_00024"/>
    </source>
</evidence>
<evidence type="ECO:0000256" key="6">
    <source>
        <dbReference type="ARBA" id="ARBA00022692"/>
    </source>
</evidence>
<dbReference type="HAMAP" id="MF_00024">
    <property type="entry name" value="CobD_CbiB"/>
    <property type="match status" value="1"/>
</dbReference>
<dbReference type="AlphaFoldDB" id="A0A6G7PU87"/>
<dbReference type="GO" id="GO:0048472">
    <property type="term" value="F:threonine-phosphate decarboxylase activity"/>
    <property type="evidence" value="ECO:0007669"/>
    <property type="project" value="InterPro"/>
</dbReference>
<keyword evidence="5 9" id="KW-0169">Cobalamin biosynthesis</keyword>
<dbReference type="UniPathway" id="UPA00148"/>
<comment type="caution">
    <text evidence="9">Lacks conserved residue(s) required for the propagation of feature annotation.</text>
</comment>
<evidence type="ECO:0000256" key="8">
    <source>
        <dbReference type="ARBA" id="ARBA00023136"/>
    </source>
</evidence>
<evidence type="ECO:0000256" key="1">
    <source>
        <dbReference type="ARBA" id="ARBA00004651"/>
    </source>
</evidence>
<dbReference type="GO" id="GO:0005886">
    <property type="term" value="C:plasma membrane"/>
    <property type="evidence" value="ECO:0007669"/>
    <property type="project" value="UniProtKB-SubCell"/>
</dbReference>
<evidence type="ECO:0000256" key="5">
    <source>
        <dbReference type="ARBA" id="ARBA00022573"/>
    </source>
</evidence>
<evidence type="ECO:0000256" key="3">
    <source>
        <dbReference type="ARBA" id="ARBA00006263"/>
    </source>
</evidence>
<keyword evidence="7 9" id="KW-1133">Transmembrane helix</keyword>
<sequence>MTPWILAPTKPLALTAGALADLIWGDPPHLPHPVRLMGSAIEIGEPLARRLPLPPRLQGAILTGSLLLLTAGTVFGLLKVAFILNRYLGFLLEMVLIYYGLCARTLMGEVASVAQALKRDLSLARKRLSFLVSRQTADLSPEEVARGAIETVAENLIDGLISPLFYLALGGPVLLYTFKMASTLDSMIGYRNQRYREFGWAAARLDDLLNFLPARLGLVFILLATGVLFPRAVFKTFKGALKEARYHESPNAGVPEAAFAWALNVRLAGPTIYGKSLIKRPYFNQEGRLPSTKDIFRACRLAALSYGLALTTLIFPGLLTFLNHLLSLY</sequence>
<comment type="function">
    <text evidence="9">Converts cobyric acid to cobinamide by the addition of aminopropanol on the F carboxylic group.</text>
</comment>
<accession>A0A6G7PU87</accession>
<keyword evidence="8 9" id="KW-0472">Membrane</keyword>
<comment type="subcellular location">
    <subcellularLocation>
        <location evidence="1 9">Cell membrane</location>
        <topology evidence="1 9">Multi-pass membrane protein</topology>
    </subcellularLocation>
</comment>
<dbReference type="PANTHER" id="PTHR34308:SF1">
    <property type="entry name" value="COBALAMIN BIOSYNTHESIS PROTEIN CBIB"/>
    <property type="match status" value="1"/>
</dbReference>
<evidence type="ECO:0000313" key="11">
    <source>
        <dbReference type="Proteomes" id="UP000502179"/>
    </source>
</evidence>
<keyword evidence="4 9" id="KW-1003">Cell membrane</keyword>
<comment type="similarity">
    <text evidence="3 9">Belongs to the CobD/CbiB family.</text>
</comment>
<dbReference type="PANTHER" id="PTHR34308">
    <property type="entry name" value="COBALAMIN BIOSYNTHESIS PROTEIN CBIB"/>
    <property type="match status" value="1"/>
</dbReference>
<feature type="transmembrane region" description="Helical" evidence="9">
    <location>
        <begin position="59"/>
        <end position="84"/>
    </location>
</feature>
<feature type="transmembrane region" description="Helical" evidence="9">
    <location>
        <begin position="214"/>
        <end position="234"/>
    </location>
</feature>
<dbReference type="EMBL" id="CP048877">
    <property type="protein sequence ID" value="QIJ71008.1"/>
    <property type="molecule type" value="Genomic_DNA"/>
</dbReference>
<evidence type="ECO:0000256" key="4">
    <source>
        <dbReference type="ARBA" id="ARBA00022475"/>
    </source>
</evidence>
<dbReference type="RefSeq" id="WP_166031230.1">
    <property type="nucleotide sequence ID" value="NZ_CP048877.1"/>
</dbReference>
<evidence type="ECO:0000313" key="10">
    <source>
        <dbReference type="EMBL" id="QIJ71008.1"/>
    </source>
</evidence>
<dbReference type="Pfam" id="PF03186">
    <property type="entry name" value="CobD_Cbib"/>
    <property type="match status" value="1"/>
</dbReference>
<gene>
    <name evidence="9 10" type="primary">cobD</name>
    <name evidence="10" type="ORF">G4V39_01395</name>
</gene>
<proteinExistence type="inferred from homology"/>
<protein>
    <recommendedName>
        <fullName evidence="9">Cobalamin biosynthesis protein CobD</fullName>
    </recommendedName>
</protein>
<feature type="transmembrane region" description="Helical" evidence="9">
    <location>
        <begin position="156"/>
        <end position="178"/>
    </location>
</feature>
<dbReference type="GO" id="GO:0015420">
    <property type="term" value="F:ABC-type vitamin B12 transporter activity"/>
    <property type="evidence" value="ECO:0007669"/>
    <property type="project" value="UniProtKB-UniRule"/>
</dbReference>
<dbReference type="KEGG" id="tav:G4V39_01395"/>
<dbReference type="GO" id="GO:0009236">
    <property type="term" value="P:cobalamin biosynthetic process"/>
    <property type="evidence" value="ECO:0007669"/>
    <property type="project" value="UniProtKB-UniRule"/>
</dbReference>
<dbReference type="Proteomes" id="UP000502179">
    <property type="component" value="Chromosome"/>
</dbReference>
<dbReference type="InterPro" id="IPR004485">
    <property type="entry name" value="Cobalamin_biosynth_CobD/CbiB"/>
</dbReference>
<evidence type="ECO:0000256" key="7">
    <source>
        <dbReference type="ARBA" id="ARBA00022989"/>
    </source>
</evidence>
<dbReference type="NCBIfam" id="TIGR00380">
    <property type="entry name" value="cobal_cbiB"/>
    <property type="match status" value="1"/>
</dbReference>
<reference evidence="10 11" key="1">
    <citation type="submission" date="2020-02" db="EMBL/GenBank/DDBJ databases">
        <title>Genome analysis of Thermosulfuriphilus ammonigenes ST65T, an anaerobic thermophilic chemolithoautotrophic bacterium isolated from a deep-sea hydrothermal vent.</title>
        <authorList>
            <person name="Slobodkina G."/>
            <person name="Allioux M."/>
            <person name="Merkel A."/>
            <person name="Alain K."/>
            <person name="Jebbar M."/>
            <person name="Slobodkin A."/>
        </authorList>
    </citation>
    <scope>NUCLEOTIDE SEQUENCE [LARGE SCALE GENOMIC DNA]</scope>
    <source>
        <strain evidence="10 11">ST65</strain>
    </source>
</reference>
<comment type="pathway">
    <text evidence="2 9">Cofactor biosynthesis; adenosylcobalamin biosynthesis.</text>
</comment>
<keyword evidence="6 9" id="KW-0812">Transmembrane</keyword>
<keyword evidence="11" id="KW-1185">Reference proteome</keyword>
<organism evidence="10 11">
    <name type="scientific">Thermosulfuriphilus ammonigenes</name>
    <dbReference type="NCBI Taxonomy" id="1936021"/>
    <lineage>
        <taxon>Bacteria</taxon>
        <taxon>Pseudomonadati</taxon>
        <taxon>Thermodesulfobacteriota</taxon>
        <taxon>Thermodesulfobacteria</taxon>
        <taxon>Thermodesulfobacteriales</taxon>
        <taxon>Thermodesulfobacteriaceae</taxon>
        <taxon>Thermosulfuriphilus</taxon>
    </lineage>
</organism>
<name>A0A6G7PU87_9BACT</name>